<dbReference type="InterPro" id="IPR038269">
    <property type="entry name" value="SCAN_sf"/>
</dbReference>
<dbReference type="PANTHER" id="PTHR45935">
    <property type="entry name" value="PROTEIN ZBED8-RELATED"/>
    <property type="match status" value="1"/>
</dbReference>
<name>A0AA97J665_EUBMA</name>
<evidence type="ECO:0000256" key="2">
    <source>
        <dbReference type="SAM" id="MobiDB-lite"/>
    </source>
</evidence>
<dbReference type="GeneID" id="129327217"/>
<keyword evidence="1" id="KW-0539">Nucleus</keyword>
<feature type="compositionally biased region" description="Basic and acidic residues" evidence="2">
    <location>
        <begin position="1"/>
        <end position="35"/>
    </location>
</feature>
<dbReference type="SMART" id="SM00431">
    <property type="entry name" value="SCAN"/>
    <property type="match status" value="1"/>
</dbReference>
<feature type="region of interest" description="Disordered" evidence="2">
    <location>
        <begin position="1"/>
        <end position="50"/>
    </location>
</feature>
<dbReference type="PROSITE" id="PS50804">
    <property type="entry name" value="SCAN_BOX"/>
    <property type="match status" value="1"/>
</dbReference>
<evidence type="ECO:0000256" key="1">
    <source>
        <dbReference type="ARBA" id="ARBA00023242"/>
    </source>
</evidence>
<dbReference type="PANTHER" id="PTHR45935:SF15">
    <property type="entry name" value="SCAN BOX DOMAIN-CONTAINING PROTEIN"/>
    <property type="match status" value="1"/>
</dbReference>
<evidence type="ECO:0000259" key="3">
    <source>
        <dbReference type="PROSITE" id="PS50804"/>
    </source>
</evidence>
<dbReference type="AlphaFoldDB" id="A0AA97J665"/>
<dbReference type="KEGG" id="emc:129327217"/>
<proteinExistence type="predicted"/>
<evidence type="ECO:0000313" key="4">
    <source>
        <dbReference type="Proteomes" id="UP001190640"/>
    </source>
</evidence>
<evidence type="ECO:0000313" key="5">
    <source>
        <dbReference type="RefSeq" id="XP_054831681.1"/>
    </source>
</evidence>
<dbReference type="Proteomes" id="UP001190640">
    <property type="component" value="Chromosome 4"/>
</dbReference>
<organism evidence="4 5">
    <name type="scientific">Eublepharis macularius</name>
    <name type="common">Leopard gecko</name>
    <name type="synonym">Cyrtodactylus macularius</name>
    <dbReference type="NCBI Taxonomy" id="481883"/>
    <lineage>
        <taxon>Eukaryota</taxon>
        <taxon>Metazoa</taxon>
        <taxon>Chordata</taxon>
        <taxon>Craniata</taxon>
        <taxon>Vertebrata</taxon>
        <taxon>Euteleostomi</taxon>
        <taxon>Lepidosauria</taxon>
        <taxon>Squamata</taxon>
        <taxon>Bifurcata</taxon>
        <taxon>Gekkota</taxon>
        <taxon>Eublepharidae</taxon>
        <taxon>Eublepharinae</taxon>
        <taxon>Eublepharis</taxon>
    </lineage>
</organism>
<gene>
    <name evidence="5" type="primary">LOC129327217</name>
</gene>
<dbReference type="InterPro" id="IPR050916">
    <property type="entry name" value="SCAN-C2H2_zinc_finger"/>
</dbReference>
<dbReference type="RefSeq" id="XP_054831681.1">
    <property type="nucleotide sequence ID" value="XM_054975706.1"/>
</dbReference>
<sequence length="106" mass="12695">MFREEGRMRGEPESVGREARKDSDGTKAGSKRELWEGTMQNSLETDFPPSDMQCQQFRHFRYEEVEGPREACSRLHHLCRQWLKPERCWKTSRRSFTREQLFRASP</sequence>
<dbReference type="Gene3D" id="1.10.4020.10">
    <property type="entry name" value="DNA breaking-rejoining enzymes"/>
    <property type="match status" value="1"/>
</dbReference>
<keyword evidence="4" id="KW-1185">Reference proteome</keyword>
<accession>A0AA97J665</accession>
<feature type="domain" description="SCAN box" evidence="3">
    <location>
        <begin position="55"/>
        <end position="86"/>
    </location>
</feature>
<reference evidence="5" key="1">
    <citation type="submission" date="2025-08" db="UniProtKB">
        <authorList>
            <consortium name="RefSeq"/>
        </authorList>
    </citation>
    <scope>IDENTIFICATION</scope>
    <source>
        <tissue evidence="5">Blood</tissue>
    </source>
</reference>
<dbReference type="SUPFAM" id="SSF47353">
    <property type="entry name" value="Retrovirus capsid dimerization domain-like"/>
    <property type="match status" value="1"/>
</dbReference>
<dbReference type="InterPro" id="IPR003309">
    <property type="entry name" value="SCAN_dom"/>
</dbReference>
<dbReference type="Pfam" id="PF02023">
    <property type="entry name" value="SCAN"/>
    <property type="match status" value="1"/>
</dbReference>
<protein>
    <submittedName>
        <fullName evidence="5">SCAN domain-containing protein SCAND2P</fullName>
    </submittedName>
</protein>